<organism evidence="7 8">
    <name type="scientific">Exophiala viscosa</name>
    <dbReference type="NCBI Taxonomy" id="2486360"/>
    <lineage>
        <taxon>Eukaryota</taxon>
        <taxon>Fungi</taxon>
        <taxon>Dikarya</taxon>
        <taxon>Ascomycota</taxon>
        <taxon>Pezizomycotina</taxon>
        <taxon>Eurotiomycetes</taxon>
        <taxon>Chaetothyriomycetidae</taxon>
        <taxon>Chaetothyriales</taxon>
        <taxon>Herpotrichiellaceae</taxon>
        <taxon>Exophiala</taxon>
    </lineage>
</organism>
<feature type="transmembrane region" description="Helical" evidence="6">
    <location>
        <begin position="162"/>
        <end position="184"/>
    </location>
</feature>
<protein>
    <submittedName>
        <fullName evidence="7">Mate-domain-containing protein</fullName>
    </submittedName>
</protein>
<evidence type="ECO:0000256" key="1">
    <source>
        <dbReference type="ARBA" id="ARBA00004141"/>
    </source>
</evidence>
<evidence type="ECO:0000256" key="5">
    <source>
        <dbReference type="ARBA" id="ARBA00023136"/>
    </source>
</evidence>
<dbReference type="GO" id="GO:0042910">
    <property type="term" value="F:xenobiotic transmembrane transporter activity"/>
    <property type="evidence" value="ECO:0007669"/>
    <property type="project" value="InterPro"/>
</dbReference>
<evidence type="ECO:0000313" key="7">
    <source>
        <dbReference type="EMBL" id="KAI1609084.1"/>
    </source>
</evidence>
<feature type="transmembrane region" description="Helical" evidence="6">
    <location>
        <begin position="316"/>
        <end position="336"/>
    </location>
</feature>
<accession>A0AAN6IAX8</accession>
<feature type="transmembrane region" description="Helical" evidence="6">
    <location>
        <begin position="274"/>
        <end position="296"/>
    </location>
</feature>
<feature type="transmembrane region" description="Helical" evidence="6">
    <location>
        <begin position="196"/>
        <end position="218"/>
    </location>
</feature>
<gene>
    <name evidence="7" type="ORF">EDD36DRAFT_482317</name>
</gene>
<evidence type="ECO:0000256" key="3">
    <source>
        <dbReference type="ARBA" id="ARBA00022692"/>
    </source>
</evidence>
<proteinExistence type="inferred from homology"/>
<dbReference type="InterPro" id="IPR045069">
    <property type="entry name" value="MATE_euk"/>
</dbReference>
<sequence length="493" mass="53550">MFEATMEENTAKPPIAGSTPVALRDTESTSLLWKPGSTEEATTWKTEAKVLGRYSISLIVANLLQFSLNMSSMLIISPRGKVEFGAVSVATTTANITGFMIFQGLCTSLDTLCAQAWGSGNPELKQLHVQRMIVVLGAVGSLVAILWFYANYLFSLILPDPTTYMLAGLYLKILICAIPGYVVFEAGKRVLTAEGIFFPVTVILCAGACTNAFLGWLLVWRCDFGFIGGPIAVATTWTIMPVYLWAYLRLAGRGGLWPCVTSRGLRGWSPMLKLALPGLVMVEAEYLAFEILVIASAQLSTEDLAAQTILAALNSAFWQIPFSISIAGTTMIAQHIGAGSARLAKISALVVFVSALLCSATNSILFFSFRAFWPRIFTNDPDVVVLVVNTLPLVAAMQLVDGLVACCNGILRGCGRQSVGGWVNLSCYYVVALPLSFWTTFGLHWGLKGLWAGVTFALVLVTFAELMFLSRADWQKSVEDAEWRNSRPLNQEP</sequence>
<keyword evidence="8" id="KW-1185">Reference proteome</keyword>
<name>A0AAN6IAX8_9EURO</name>
<dbReference type="GO" id="GO:0015297">
    <property type="term" value="F:antiporter activity"/>
    <property type="evidence" value="ECO:0007669"/>
    <property type="project" value="InterPro"/>
</dbReference>
<evidence type="ECO:0000313" key="8">
    <source>
        <dbReference type="Proteomes" id="UP001203852"/>
    </source>
</evidence>
<feature type="transmembrane region" description="Helical" evidence="6">
    <location>
        <begin position="132"/>
        <end position="150"/>
    </location>
</feature>
<keyword evidence="3 6" id="KW-0812">Transmembrane</keyword>
<evidence type="ECO:0000256" key="2">
    <source>
        <dbReference type="ARBA" id="ARBA00010199"/>
    </source>
</evidence>
<dbReference type="InterPro" id="IPR002528">
    <property type="entry name" value="MATE_fam"/>
</dbReference>
<dbReference type="AlphaFoldDB" id="A0AAN6IAX8"/>
<keyword evidence="4 6" id="KW-1133">Transmembrane helix</keyword>
<reference evidence="7" key="1">
    <citation type="journal article" date="2022" name="bioRxiv">
        <title>Deciphering the potential niche of two novel black yeast fungi from a biological soil crust based on their genomes, phenotypes, and melanin regulation.</title>
        <authorList>
            <consortium name="DOE Joint Genome Institute"/>
            <person name="Carr E.C."/>
            <person name="Barton Q."/>
            <person name="Grambo S."/>
            <person name="Sullivan M."/>
            <person name="Renfro C.M."/>
            <person name="Kuo A."/>
            <person name="Pangilinan J."/>
            <person name="Lipzen A."/>
            <person name="Keymanesh K."/>
            <person name="Savage E."/>
            <person name="Barry K."/>
            <person name="Grigoriev I.V."/>
            <person name="Riekhof W.R."/>
            <person name="Harris S.S."/>
        </authorList>
    </citation>
    <scope>NUCLEOTIDE SEQUENCE</scope>
    <source>
        <strain evidence="7">JF 03-4F</strain>
    </source>
</reference>
<feature type="transmembrane region" description="Helical" evidence="6">
    <location>
        <begin position="224"/>
        <end position="248"/>
    </location>
</feature>
<feature type="transmembrane region" description="Helical" evidence="6">
    <location>
        <begin position="423"/>
        <end position="443"/>
    </location>
</feature>
<dbReference type="GO" id="GO:0016020">
    <property type="term" value="C:membrane"/>
    <property type="evidence" value="ECO:0007669"/>
    <property type="project" value="UniProtKB-SubCell"/>
</dbReference>
<feature type="transmembrane region" description="Helical" evidence="6">
    <location>
        <begin position="449"/>
        <end position="469"/>
    </location>
</feature>
<comment type="similarity">
    <text evidence="2">Belongs to the multi antimicrobial extrusion (MATE) (TC 2.A.66.1) family.</text>
</comment>
<keyword evidence="5 6" id="KW-0472">Membrane</keyword>
<dbReference type="CDD" id="cd13132">
    <property type="entry name" value="MATE_eukaryotic"/>
    <property type="match status" value="1"/>
</dbReference>
<feature type="transmembrane region" description="Helical" evidence="6">
    <location>
        <begin position="393"/>
        <end position="411"/>
    </location>
</feature>
<dbReference type="Proteomes" id="UP001203852">
    <property type="component" value="Unassembled WGS sequence"/>
</dbReference>
<comment type="subcellular location">
    <subcellularLocation>
        <location evidence="1">Membrane</location>
        <topology evidence="1">Multi-pass membrane protein</topology>
    </subcellularLocation>
</comment>
<dbReference type="GO" id="GO:1990961">
    <property type="term" value="P:xenobiotic detoxification by transmembrane export across the plasma membrane"/>
    <property type="evidence" value="ECO:0007669"/>
    <property type="project" value="InterPro"/>
</dbReference>
<dbReference type="Pfam" id="PF01554">
    <property type="entry name" value="MatE"/>
    <property type="match status" value="2"/>
</dbReference>
<comment type="caution">
    <text evidence="7">The sequence shown here is derived from an EMBL/GenBank/DDBJ whole genome shotgun (WGS) entry which is preliminary data.</text>
</comment>
<dbReference type="PANTHER" id="PTHR11206">
    <property type="entry name" value="MULTIDRUG RESISTANCE PROTEIN"/>
    <property type="match status" value="1"/>
</dbReference>
<feature type="transmembrane region" description="Helical" evidence="6">
    <location>
        <begin position="348"/>
        <end position="373"/>
    </location>
</feature>
<dbReference type="NCBIfam" id="TIGR00797">
    <property type="entry name" value="matE"/>
    <property type="match status" value="1"/>
</dbReference>
<evidence type="ECO:0000256" key="4">
    <source>
        <dbReference type="ARBA" id="ARBA00022989"/>
    </source>
</evidence>
<evidence type="ECO:0000256" key="6">
    <source>
        <dbReference type="SAM" id="Phobius"/>
    </source>
</evidence>
<dbReference type="EMBL" id="MU404361">
    <property type="protein sequence ID" value="KAI1609084.1"/>
    <property type="molecule type" value="Genomic_DNA"/>
</dbReference>